<feature type="transmembrane region" description="Helical" evidence="1">
    <location>
        <begin position="146"/>
        <end position="165"/>
    </location>
</feature>
<keyword evidence="3" id="KW-1185">Reference proteome</keyword>
<sequence length="258" mass="28125">MGYLDPQTEAPRRPASTALRNPDAGVLYLRSYLLMRAVIGFIGVALPFALVFGDMALERGKIRGSLSEYFYTGMRDVFVGSLCVTGLFLITYKVFEHNLDNSLSIVAGVAALGVALFHTDRPKGSTIPLTPLQEAMGERSVATVHYVSAAVFIISLGIISLYFGIREGKRTQLRGRRSPEFWRRFHFTCAAGIAVAVVFIAVAKFTGWLDDYALIIGETLSILSFGASWLMKGLELRVLLGPKPADEPLQTQEAATAG</sequence>
<evidence type="ECO:0000256" key="1">
    <source>
        <dbReference type="SAM" id="Phobius"/>
    </source>
</evidence>
<comment type="caution">
    <text evidence="2">The sequence shown here is derived from an EMBL/GenBank/DDBJ whole genome shotgun (WGS) entry which is preliminary data.</text>
</comment>
<gene>
    <name evidence="2" type="ORF">GCM10010170_018770</name>
</gene>
<feature type="transmembrane region" description="Helical" evidence="1">
    <location>
        <begin position="77"/>
        <end position="95"/>
    </location>
</feature>
<protein>
    <submittedName>
        <fullName evidence="2">DUF998 domain-containing protein</fullName>
    </submittedName>
</protein>
<feature type="transmembrane region" description="Helical" evidence="1">
    <location>
        <begin position="185"/>
        <end position="206"/>
    </location>
</feature>
<reference evidence="3" key="1">
    <citation type="journal article" date="2019" name="Int. J. Syst. Evol. Microbiol.">
        <title>The Global Catalogue of Microorganisms (GCM) 10K type strain sequencing project: providing services to taxonomists for standard genome sequencing and annotation.</title>
        <authorList>
            <consortium name="The Broad Institute Genomics Platform"/>
            <consortium name="The Broad Institute Genome Sequencing Center for Infectious Disease"/>
            <person name="Wu L."/>
            <person name="Ma J."/>
        </authorList>
    </citation>
    <scope>NUCLEOTIDE SEQUENCE [LARGE SCALE GENOMIC DNA]</scope>
    <source>
        <strain evidence="3">JCM 3272</strain>
    </source>
</reference>
<evidence type="ECO:0000313" key="3">
    <source>
        <dbReference type="Proteomes" id="UP001501444"/>
    </source>
</evidence>
<evidence type="ECO:0000313" key="2">
    <source>
        <dbReference type="EMBL" id="GAA2337563.1"/>
    </source>
</evidence>
<dbReference type="EMBL" id="BAAARV010000016">
    <property type="protein sequence ID" value="GAA2337563.1"/>
    <property type="molecule type" value="Genomic_DNA"/>
</dbReference>
<keyword evidence="1" id="KW-0472">Membrane</keyword>
<proteinExistence type="predicted"/>
<feature type="transmembrane region" description="Helical" evidence="1">
    <location>
        <begin position="212"/>
        <end position="231"/>
    </location>
</feature>
<name>A0ABP5SS93_9ACTN</name>
<keyword evidence="1" id="KW-0812">Transmembrane</keyword>
<dbReference type="RefSeq" id="WP_344611877.1">
    <property type="nucleotide sequence ID" value="NZ_BAAARV010000016.1"/>
</dbReference>
<dbReference type="Proteomes" id="UP001501444">
    <property type="component" value="Unassembled WGS sequence"/>
</dbReference>
<organism evidence="2 3">
    <name type="scientific">Dactylosporangium salmoneum</name>
    <dbReference type="NCBI Taxonomy" id="53361"/>
    <lineage>
        <taxon>Bacteria</taxon>
        <taxon>Bacillati</taxon>
        <taxon>Actinomycetota</taxon>
        <taxon>Actinomycetes</taxon>
        <taxon>Micromonosporales</taxon>
        <taxon>Micromonosporaceae</taxon>
        <taxon>Dactylosporangium</taxon>
    </lineage>
</organism>
<keyword evidence="1" id="KW-1133">Transmembrane helix</keyword>
<feature type="transmembrane region" description="Helical" evidence="1">
    <location>
        <begin position="33"/>
        <end position="57"/>
    </location>
</feature>
<accession>A0ABP5SS93</accession>